<dbReference type="AlphaFoldDB" id="A0AAQ0BXL2"/>
<organism evidence="2 3">
    <name type="scientific">Schaalia meyeri</name>
    <dbReference type="NCBI Taxonomy" id="52773"/>
    <lineage>
        <taxon>Bacteria</taxon>
        <taxon>Bacillati</taxon>
        <taxon>Actinomycetota</taxon>
        <taxon>Actinomycetes</taxon>
        <taxon>Actinomycetales</taxon>
        <taxon>Actinomycetaceae</taxon>
        <taxon>Schaalia</taxon>
    </lineage>
</organism>
<dbReference type="InterPro" id="IPR005025">
    <property type="entry name" value="FMN_Rdtase-like_dom"/>
</dbReference>
<dbReference type="RefSeq" id="WP_074632723.1">
    <property type="nucleotide sequence ID" value="NZ_CP066065.1"/>
</dbReference>
<evidence type="ECO:0000313" key="2">
    <source>
        <dbReference type="EMBL" id="QQC43973.1"/>
    </source>
</evidence>
<dbReference type="Gene3D" id="3.40.50.360">
    <property type="match status" value="1"/>
</dbReference>
<dbReference type="PANTHER" id="PTHR30543">
    <property type="entry name" value="CHROMATE REDUCTASE"/>
    <property type="match status" value="1"/>
</dbReference>
<sequence>MTSVAIVLGSVRPGRWGEQVANWVQGSAQEAGFEATIIDLRDFDLPVFAEEMAPSIEAPTQPEGVRFRQALEARDAVIFVTPEYNHSIPGGLKNAIDYLPPSTLKDKSVGLVGYSWSGASKPLQHLREILGTFGTAIRDQQVGLNLGSDFADGVLSPDDDARGQVRRLLASLV</sequence>
<keyword evidence="3" id="KW-1185">Reference proteome</keyword>
<dbReference type="EMBL" id="CP066065">
    <property type="protein sequence ID" value="QQC43973.1"/>
    <property type="molecule type" value="Genomic_DNA"/>
</dbReference>
<dbReference type="InterPro" id="IPR029039">
    <property type="entry name" value="Flavoprotein-like_sf"/>
</dbReference>
<name>A0AAQ0BXL2_9ACTO</name>
<dbReference type="Proteomes" id="UP000595220">
    <property type="component" value="Chromosome"/>
</dbReference>
<dbReference type="GO" id="GO:0016491">
    <property type="term" value="F:oxidoreductase activity"/>
    <property type="evidence" value="ECO:0007669"/>
    <property type="project" value="InterPro"/>
</dbReference>
<evidence type="ECO:0000259" key="1">
    <source>
        <dbReference type="Pfam" id="PF03358"/>
    </source>
</evidence>
<dbReference type="PANTHER" id="PTHR30543:SF21">
    <property type="entry name" value="NAD(P)H-DEPENDENT FMN REDUCTASE LOT6"/>
    <property type="match status" value="1"/>
</dbReference>
<dbReference type="InterPro" id="IPR050712">
    <property type="entry name" value="NAD(P)H-dep_reductase"/>
</dbReference>
<dbReference type="Pfam" id="PF03358">
    <property type="entry name" value="FMN_red"/>
    <property type="match status" value="1"/>
</dbReference>
<evidence type="ECO:0000313" key="3">
    <source>
        <dbReference type="Proteomes" id="UP000595220"/>
    </source>
</evidence>
<dbReference type="GO" id="GO:0005829">
    <property type="term" value="C:cytosol"/>
    <property type="evidence" value="ECO:0007669"/>
    <property type="project" value="TreeGrafter"/>
</dbReference>
<protein>
    <submittedName>
        <fullName evidence="2">NAD(P)H-dependent oxidoreductase</fullName>
    </submittedName>
</protein>
<accession>A0AAQ0BXL2</accession>
<gene>
    <name evidence="2" type="ORF">I6H42_00585</name>
</gene>
<proteinExistence type="predicted"/>
<dbReference type="GO" id="GO:0010181">
    <property type="term" value="F:FMN binding"/>
    <property type="evidence" value="ECO:0007669"/>
    <property type="project" value="TreeGrafter"/>
</dbReference>
<reference evidence="2 3" key="1">
    <citation type="submission" date="2020-12" db="EMBL/GenBank/DDBJ databases">
        <title>FDA dAtabase for Regulatory Grade micrObial Sequences (FDA-ARGOS): Supporting development and validation of Infectious Disease Dx tests.</title>
        <authorList>
            <person name="Sproer C."/>
            <person name="Gronow S."/>
            <person name="Severitt S."/>
            <person name="Schroder I."/>
            <person name="Tallon L."/>
            <person name="Sadzewicz L."/>
            <person name="Zhao X."/>
            <person name="Boylan J."/>
            <person name="Ott S."/>
            <person name="Bowen H."/>
            <person name="Vavikolanu K."/>
            <person name="Mehta A."/>
            <person name="Aluvathingal J."/>
            <person name="Nadendla S."/>
            <person name="Lowell S."/>
            <person name="Myers T."/>
            <person name="Yan Y."/>
            <person name="Sichtig H."/>
        </authorList>
    </citation>
    <scope>NUCLEOTIDE SEQUENCE [LARGE SCALE GENOMIC DNA]</scope>
    <source>
        <strain evidence="2 3">FDAARGOS_985</strain>
    </source>
</reference>
<dbReference type="SUPFAM" id="SSF52218">
    <property type="entry name" value="Flavoproteins"/>
    <property type="match status" value="1"/>
</dbReference>
<feature type="domain" description="NADPH-dependent FMN reductase-like" evidence="1">
    <location>
        <begin position="3"/>
        <end position="144"/>
    </location>
</feature>